<feature type="domain" description="LITAF" evidence="2">
    <location>
        <begin position="56"/>
        <end position="132"/>
    </location>
</feature>
<reference evidence="3 4" key="1">
    <citation type="submission" date="2018-06" db="EMBL/GenBank/DDBJ databases">
        <title>Complete Genomes of Monosporascus.</title>
        <authorList>
            <person name="Robinson A.J."/>
            <person name="Natvig D.O."/>
        </authorList>
    </citation>
    <scope>NUCLEOTIDE SEQUENCE [LARGE SCALE GENOMIC DNA]</scope>
    <source>
        <strain evidence="3 4">CBS 609.92</strain>
    </source>
</reference>
<organism evidence="3 4">
    <name type="scientific">Monosporascus cannonballus</name>
    <dbReference type="NCBI Taxonomy" id="155416"/>
    <lineage>
        <taxon>Eukaryota</taxon>
        <taxon>Fungi</taxon>
        <taxon>Dikarya</taxon>
        <taxon>Ascomycota</taxon>
        <taxon>Pezizomycotina</taxon>
        <taxon>Sordariomycetes</taxon>
        <taxon>Xylariomycetidae</taxon>
        <taxon>Xylariales</taxon>
        <taxon>Xylariales incertae sedis</taxon>
        <taxon>Monosporascus</taxon>
    </lineage>
</organism>
<evidence type="ECO:0000313" key="3">
    <source>
        <dbReference type="EMBL" id="RYO80152.1"/>
    </source>
</evidence>
<gene>
    <name evidence="3" type="ORF">DL762_007803</name>
</gene>
<proteinExistence type="predicted"/>
<sequence length="443" mass="49376">MACLDIGPGKAKEVLPVTTNPNPPPYRERSESTAYDAERPTHEVMPVPLSKLALRPQRVLCPACKHTGLSAVPRSQGKMLGTVVMTSTFLVFTGLLGLFCIKPIARCFWDEAVGHATHYCAVCGLNLAYWNGATYVFARDEHLNDAPPAIVGDADSEEDIPKNRDKAIPPIPLSPPHRFAKSPLGPPPPHGARLYAAKHPLFPANPRRLNIERDPDINFLKRIRDAATGETLLSVKPPGFESHGWHYENKVFLPFERDRTSVTALYRSESGGLWVYIYPVVARTSEAPEEQSAAIPVEIVFDRFSWAMVIRWADRAGAAFGSSSSRYCISSGLRTDFGTGNKHCLTQMLYFPFLSSEGPLIWTVRKGHRKMVLLDAYDRVVAYGDLLLCVFSDDDTTTTLPSCRRRLLVAEIMVTYAALRVQMQRLEEWKTAEENERAYTAQG</sequence>
<dbReference type="Pfam" id="PF10601">
    <property type="entry name" value="zf-LITAF-like"/>
    <property type="match status" value="1"/>
</dbReference>
<name>A0ABY0GY94_9PEZI</name>
<comment type="caution">
    <text evidence="3">The sequence shown here is derived from an EMBL/GenBank/DDBJ whole genome shotgun (WGS) entry which is preliminary data.</text>
</comment>
<feature type="region of interest" description="Disordered" evidence="1">
    <location>
        <begin position="13"/>
        <end position="35"/>
    </location>
</feature>
<accession>A0ABY0GY94</accession>
<dbReference type="EMBL" id="QJNS01000299">
    <property type="protein sequence ID" value="RYO80152.1"/>
    <property type="molecule type" value="Genomic_DNA"/>
</dbReference>
<feature type="compositionally biased region" description="Basic and acidic residues" evidence="1">
    <location>
        <begin position="26"/>
        <end position="35"/>
    </location>
</feature>
<keyword evidence="4" id="KW-1185">Reference proteome</keyword>
<evidence type="ECO:0000259" key="2">
    <source>
        <dbReference type="SMART" id="SM00714"/>
    </source>
</evidence>
<dbReference type="InterPro" id="IPR006629">
    <property type="entry name" value="LITAF"/>
</dbReference>
<dbReference type="SMART" id="SM00714">
    <property type="entry name" value="LITAF"/>
    <property type="match status" value="1"/>
</dbReference>
<evidence type="ECO:0000256" key="1">
    <source>
        <dbReference type="SAM" id="MobiDB-lite"/>
    </source>
</evidence>
<evidence type="ECO:0000313" key="4">
    <source>
        <dbReference type="Proteomes" id="UP000294003"/>
    </source>
</evidence>
<dbReference type="Proteomes" id="UP000294003">
    <property type="component" value="Unassembled WGS sequence"/>
</dbReference>
<protein>
    <recommendedName>
        <fullName evidence="2">LITAF domain-containing protein</fullName>
    </recommendedName>
</protein>